<reference evidence="11" key="1">
    <citation type="submission" date="2020-06" db="EMBL/GenBank/DDBJ databases">
        <authorList>
            <person name="Li T."/>
            <person name="Hu X."/>
            <person name="Zhang T."/>
            <person name="Song X."/>
            <person name="Zhang H."/>
            <person name="Dai N."/>
            <person name="Sheng W."/>
            <person name="Hou X."/>
            <person name="Wei L."/>
        </authorList>
    </citation>
    <scope>NUCLEOTIDE SEQUENCE</scope>
    <source>
        <strain evidence="11">3651</strain>
        <tissue evidence="11">Leaf</tissue>
    </source>
</reference>
<evidence type="ECO:0000256" key="1">
    <source>
        <dbReference type="ARBA" id="ARBA00004123"/>
    </source>
</evidence>
<reference evidence="11" key="2">
    <citation type="journal article" date="2024" name="Plant">
        <title>Genomic evolution and insights into agronomic trait innovations of Sesamum species.</title>
        <authorList>
            <person name="Miao H."/>
            <person name="Wang L."/>
            <person name="Qu L."/>
            <person name="Liu H."/>
            <person name="Sun Y."/>
            <person name="Le M."/>
            <person name="Wang Q."/>
            <person name="Wei S."/>
            <person name="Zheng Y."/>
            <person name="Lin W."/>
            <person name="Duan Y."/>
            <person name="Cao H."/>
            <person name="Xiong S."/>
            <person name="Wang X."/>
            <person name="Wei L."/>
            <person name="Li C."/>
            <person name="Ma Q."/>
            <person name="Ju M."/>
            <person name="Zhao R."/>
            <person name="Li G."/>
            <person name="Mu C."/>
            <person name="Tian Q."/>
            <person name="Mei H."/>
            <person name="Zhang T."/>
            <person name="Gao T."/>
            <person name="Zhang H."/>
        </authorList>
    </citation>
    <scope>NUCLEOTIDE SEQUENCE</scope>
    <source>
        <strain evidence="11">3651</strain>
    </source>
</reference>
<evidence type="ECO:0000256" key="2">
    <source>
        <dbReference type="ARBA" id="ARBA00022821"/>
    </source>
</evidence>
<organism evidence="11 12">
    <name type="scientific">Sesamum alatum</name>
    <dbReference type="NCBI Taxonomy" id="300844"/>
    <lineage>
        <taxon>Eukaryota</taxon>
        <taxon>Viridiplantae</taxon>
        <taxon>Streptophyta</taxon>
        <taxon>Embryophyta</taxon>
        <taxon>Tracheophyta</taxon>
        <taxon>Spermatophyta</taxon>
        <taxon>Magnoliopsida</taxon>
        <taxon>eudicotyledons</taxon>
        <taxon>Gunneridae</taxon>
        <taxon>Pentapetalae</taxon>
        <taxon>asterids</taxon>
        <taxon>lamiids</taxon>
        <taxon>Lamiales</taxon>
        <taxon>Pedaliaceae</taxon>
        <taxon>Sesamum</taxon>
    </lineage>
</organism>
<keyword evidence="6" id="KW-0804">Transcription</keyword>
<dbReference type="GO" id="GO:0005634">
    <property type="term" value="C:nucleus"/>
    <property type="evidence" value="ECO:0007669"/>
    <property type="project" value="UniProtKB-SubCell"/>
</dbReference>
<sequence length="554" mass="61759">MAVKFFWHGMLESKTHWVSWSKICAHFTEGSSNCGITSGDATGYDVGQLLQQKYFPRKNFFTAELGWAPSFTWQSLLGARDLLVVGSSKTLRSEAIVPTLIAPDHTWNEALIRQEFIPQDADCILSIPLPEGPVRDEMICHFDKRGHFTVSSAYALAAARTTSHIKEDWRFIWRSRCGRCTGQIEDLTHVLFHLPLHKAGLGADGLTTNRLQSLSRQQGYWGGSVSLIGMDTQDFAMYVATAWGLWLQRNKLIFEVRTSRLTKWWRWPKDNLGILLFARPSTLPEELLIVILLPATPLQLLFLRRSSMAEQPGSEPESSTTTGSGPKSLFKRTRDSDDAEVGEGGKKRSRGRSGSSSSNDSKHPVYRGVRMRAWGKWVTEIREPRKKSRIWLGTFATPEMAARAHDVAALAIKGSSAILNFPEISDLLPRPVTCSPRDVQAAATKAAHMDHLNPRPSSPSSSSSTSLVSAATTSSSTTAPEELGEIVELPRLDEWVNPTRQELLLAQDVGWECYNHPWLDSLEGYGLFLEENVVLQVEDVMSANFDGLLSKHHC</sequence>
<dbReference type="SMART" id="SM00380">
    <property type="entry name" value="AP2"/>
    <property type="match status" value="1"/>
</dbReference>
<keyword evidence="2" id="KW-0611">Plant defense</keyword>
<dbReference type="PROSITE" id="PS51032">
    <property type="entry name" value="AP2_ERF"/>
    <property type="match status" value="1"/>
</dbReference>
<dbReference type="Gene3D" id="3.30.730.10">
    <property type="entry name" value="AP2/ERF domain"/>
    <property type="match status" value="1"/>
</dbReference>
<keyword evidence="5" id="KW-0010">Activator</keyword>
<keyword evidence="4" id="KW-0238">DNA-binding</keyword>
<evidence type="ECO:0000256" key="5">
    <source>
        <dbReference type="ARBA" id="ARBA00023159"/>
    </source>
</evidence>
<dbReference type="SUPFAM" id="SSF54171">
    <property type="entry name" value="DNA-binding domain"/>
    <property type="match status" value="1"/>
</dbReference>
<evidence type="ECO:0000259" key="10">
    <source>
        <dbReference type="PROSITE" id="PS51032"/>
    </source>
</evidence>
<evidence type="ECO:0000256" key="4">
    <source>
        <dbReference type="ARBA" id="ARBA00023125"/>
    </source>
</evidence>
<keyword evidence="3" id="KW-0805">Transcription regulation</keyword>
<evidence type="ECO:0000313" key="11">
    <source>
        <dbReference type="EMBL" id="KAK4415572.1"/>
    </source>
</evidence>
<evidence type="ECO:0000256" key="6">
    <source>
        <dbReference type="ARBA" id="ARBA00023163"/>
    </source>
</evidence>
<dbReference type="GO" id="GO:0003677">
    <property type="term" value="F:DNA binding"/>
    <property type="evidence" value="ECO:0007669"/>
    <property type="project" value="UniProtKB-KW"/>
</dbReference>
<dbReference type="InterPro" id="IPR036955">
    <property type="entry name" value="AP2/ERF_dom_sf"/>
</dbReference>
<keyword evidence="12" id="KW-1185">Reference proteome</keyword>
<dbReference type="InterPro" id="IPR051032">
    <property type="entry name" value="AP2/ERF_TF_ERF_subfamily"/>
</dbReference>
<feature type="region of interest" description="Disordered" evidence="9">
    <location>
        <begin position="438"/>
        <end position="482"/>
    </location>
</feature>
<dbReference type="PANTHER" id="PTHR31985:SF292">
    <property type="entry name" value="AP2_ERF DOMAIN-CONTAINING PROTEIN"/>
    <property type="match status" value="1"/>
</dbReference>
<feature type="compositionally biased region" description="Low complexity" evidence="9">
    <location>
        <begin position="458"/>
        <end position="480"/>
    </location>
</feature>
<evidence type="ECO:0000256" key="3">
    <source>
        <dbReference type="ARBA" id="ARBA00023015"/>
    </source>
</evidence>
<dbReference type="PANTHER" id="PTHR31985">
    <property type="entry name" value="ETHYLENE-RESPONSIVE TRANSCRIPTION FACTOR ERF042-RELATED"/>
    <property type="match status" value="1"/>
</dbReference>
<gene>
    <name evidence="11" type="ORF">Salat_2664600</name>
</gene>
<protein>
    <submittedName>
        <fullName evidence="11">Dehydration-responsive element-binding protein 3</fullName>
    </submittedName>
</protein>
<keyword evidence="7" id="KW-0539">Nucleus</keyword>
<name>A0AAE1XQ62_9LAMI</name>
<dbReference type="EMBL" id="JACGWO010000011">
    <property type="protein sequence ID" value="KAK4415572.1"/>
    <property type="molecule type" value="Genomic_DNA"/>
</dbReference>
<dbReference type="InterPro" id="IPR016177">
    <property type="entry name" value="DNA-bd_dom_sf"/>
</dbReference>
<dbReference type="GO" id="GO:0003700">
    <property type="term" value="F:DNA-binding transcription factor activity"/>
    <property type="evidence" value="ECO:0007669"/>
    <property type="project" value="InterPro"/>
</dbReference>
<evidence type="ECO:0000256" key="7">
    <source>
        <dbReference type="ARBA" id="ARBA00023242"/>
    </source>
</evidence>
<comment type="caution">
    <text evidence="11">The sequence shown here is derived from an EMBL/GenBank/DDBJ whole genome shotgun (WGS) entry which is preliminary data.</text>
</comment>
<feature type="compositionally biased region" description="Low complexity" evidence="9">
    <location>
        <begin position="310"/>
        <end position="326"/>
    </location>
</feature>
<evidence type="ECO:0000256" key="9">
    <source>
        <dbReference type="SAM" id="MobiDB-lite"/>
    </source>
</evidence>
<dbReference type="Proteomes" id="UP001293254">
    <property type="component" value="Unassembled WGS sequence"/>
</dbReference>
<comment type="similarity">
    <text evidence="8">Belongs to the AP2/ERF transcription factor family. ERF subfamily.</text>
</comment>
<dbReference type="Pfam" id="PF00847">
    <property type="entry name" value="AP2"/>
    <property type="match status" value="1"/>
</dbReference>
<evidence type="ECO:0000256" key="8">
    <source>
        <dbReference type="ARBA" id="ARBA00024343"/>
    </source>
</evidence>
<dbReference type="CDD" id="cd00018">
    <property type="entry name" value="AP2"/>
    <property type="match status" value="1"/>
</dbReference>
<dbReference type="InterPro" id="IPR001471">
    <property type="entry name" value="AP2/ERF_dom"/>
</dbReference>
<comment type="subcellular location">
    <subcellularLocation>
        <location evidence="1">Nucleus</location>
    </subcellularLocation>
</comment>
<evidence type="ECO:0000313" key="12">
    <source>
        <dbReference type="Proteomes" id="UP001293254"/>
    </source>
</evidence>
<dbReference type="AlphaFoldDB" id="A0AAE1XQ62"/>
<accession>A0AAE1XQ62</accession>
<feature type="domain" description="AP2/ERF" evidence="10">
    <location>
        <begin position="365"/>
        <end position="422"/>
    </location>
</feature>
<dbReference type="GO" id="GO:0006952">
    <property type="term" value="P:defense response"/>
    <property type="evidence" value="ECO:0007669"/>
    <property type="project" value="UniProtKB-KW"/>
</dbReference>
<feature type="region of interest" description="Disordered" evidence="9">
    <location>
        <begin position="309"/>
        <end position="364"/>
    </location>
</feature>
<dbReference type="PRINTS" id="PR00367">
    <property type="entry name" value="ETHRSPELEMNT"/>
</dbReference>
<proteinExistence type="inferred from homology"/>
<dbReference type="FunFam" id="3.30.730.10:FF:000001">
    <property type="entry name" value="Ethylene-responsive transcription factor 2"/>
    <property type="match status" value="1"/>
</dbReference>